<dbReference type="Gene3D" id="1.10.10.10">
    <property type="entry name" value="Winged helix-like DNA-binding domain superfamily/Winged helix DNA-binding domain"/>
    <property type="match status" value="1"/>
</dbReference>
<dbReference type="GO" id="GO:0003677">
    <property type="term" value="F:DNA binding"/>
    <property type="evidence" value="ECO:0007669"/>
    <property type="project" value="UniProtKB-KW"/>
</dbReference>
<dbReference type="PROSITE" id="PS50995">
    <property type="entry name" value="HTH_MARR_2"/>
    <property type="match status" value="1"/>
</dbReference>
<keyword evidence="1" id="KW-0805">Transcription regulation</keyword>
<dbReference type="OrthoDB" id="3237509at2"/>
<evidence type="ECO:0000313" key="5">
    <source>
        <dbReference type="EMBL" id="TQJ08232.1"/>
    </source>
</evidence>
<dbReference type="SMART" id="SM00347">
    <property type="entry name" value="HTH_MARR"/>
    <property type="match status" value="1"/>
</dbReference>
<dbReference type="GO" id="GO:0003700">
    <property type="term" value="F:DNA-binding transcription factor activity"/>
    <property type="evidence" value="ECO:0007669"/>
    <property type="project" value="InterPro"/>
</dbReference>
<dbReference type="Pfam" id="PF12802">
    <property type="entry name" value="MarR_2"/>
    <property type="match status" value="1"/>
</dbReference>
<dbReference type="SUPFAM" id="SSF46785">
    <property type="entry name" value="Winged helix' DNA-binding domain"/>
    <property type="match status" value="1"/>
</dbReference>
<keyword evidence="3" id="KW-0804">Transcription</keyword>
<gene>
    <name evidence="5" type="ORF">FB458_1316</name>
</gene>
<evidence type="ECO:0000256" key="3">
    <source>
        <dbReference type="ARBA" id="ARBA00023163"/>
    </source>
</evidence>
<dbReference type="PANTHER" id="PTHR42756">
    <property type="entry name" value="TRANSCRIPTIONAL REGULATOR, MARR"/>
    <property type="match status" value="1"/>
</dbReference>
<dbReference type="PANTHER" id="PTHR42756:SF1">
    <property type="entry name" value="TRANSCRIPTIONAL REPRESSOR OF EMRAB OPERON"/>
    <property type="match status" value="1"/>
</dbReference>
<keyword evidence="6" id="KW-1185">Reference proteome</keyword>
<dbReference type="InterPro" id="IPR000835">
    <property type="entry name" value="HTH_MarR-typ"/>
</dbReference>
<evidence type="ECO:0000259" key="4">
    <source>
        <dbReference type="PROSITE" id="PS50995"/>
    </source>
</evidence>
<dbReference type="InterPro" id="IPR036388">
    <property type="entry name" value="WH-like_DNA-bd_sf"/>
</dbReference>
<keyword evidence="2 5" id="KW-0238">DNA-binding</keyword>
<protein>
    <submittedName>
        <fullName evidence="5">DNA-binding MarR family transcriptional regulator</fullName>
    </submittedName>
</protein>
<feature type="domain" description="HTH marR-type" evidence="4">
    <location>
        <begin position="26"/>
        <end position="162"/>
    </location>
</feature>
<dbReference type="InterPro" id="IPR036390">
    <property type="entry name" value="WH_DNA-bd_sf"/>
</dbReference>
<sequence>MTEGHDRVDRIVAEWERERPDLDVSPQQLVGRLHRLGAALTERLLPVYAEFGLGEGDFDVLCALRRAGAPYERQPAELARTTMITTGAATKRVDRLEAAGLVTRARRDGDDGRAVRVRLTPAGKRLVDRAFTAHIANEQRLVASLDATDRAALERILRTWLADVAGEEA</sequence>
<evidence type="ECO:0000256" key="2">
    <source>
        <dbReference type="ARBA" id="ARBA00023125"/>
    </source>
</evidence>
<dbReference type="Proteomes" id="UP000317893">
    <property type="component" value="Unassembled WGS sequence"/>
</dbReference>
<dbReference type="AlphaFoldDB" id="A0A542DYP8"/>
<evidence type="ECO:0000313" key="6">
    <source>
        <dbReference type="Proteomes" id="UP000317893"/>
    </source>
</evidence>
<organism evidence="5 6">
    <name type="scientific">Lapillicoccus jejuensis</name>
    <dbReference type="NCBI Taxonomy" id="402171"/>
    <lineage>
        <taxon>Bacteria</taxon>
        <taxon>Bacillati</taxon>
        <taxon>Actinomycetota</taxon>
        <taxon>Actinomycetes</taxon>
        <taxon>Micrococcales</taxon>
        <taxon>Intrasporangiaceae</taxon>
        <taxon>Lapillicoccus</taxon>
    </lineage>
</organism>
<dbReference type="EMBL" id="VFMN01000001">
    <property type="protein sequence ID" value="TQJ08232.1"/>
    <property type="molecule type" value="Genomic_DNA"/>
</dbReference>
<name>A0A542DYP8_9MICO</name>
<dbReference type="RefSeq" id="WP_141847771.1">
    <property type="nucleotide sequence ID" value="NZ_BAAAPR010000002.1"/>
</dbReference>
<comment type="caution">
    <text evidence="5">The sequence shown here is derived from an EMBL/GenBank/DDBJ whole genome shotgun (WGS) entry which is preliminary data.</text>
</comment>
<evidence type="ECO:0000256" key="1">
    <source>
        <dbReference type="ARBA" id="ARBA00023015"/>
    </source>
</evidence>
<accession>A0A542DYP8</accession>
<reference evidence="5 6" key="1">
    <citation type="submission" date="2019-06" db="EMBL/GenBank/DDBJ databases">
        <title>Sequencing the genomes of 1000 actinobacteria strains.</title>
        <authorList>
            <person name="Klenk H.-P."/>
        </authorList>
    </citation>
    <scope>NUCLEOTIDE SEQUENCE [LARGE SCALE GENOMIC DNA]</scope>
    <source>
        <strain evidence="5 6">DSM 18607</strain>
    </source>
</reference>
<proteinExistence type="predicted"/>